<dbReference type="PROSITE" id="PS51007">
    <property type="entry name" value="CYTC"/>
    <property type="match status" value="1"/>
</dbReference>
<keyword evidence="2 4" id="KW-0479">Metal-binding</keyword>
<dbReference type="PANTHER" id="PTHR35008">
    <property type="entry name" value="BLL4482 PROTEIN-RELATED"/>
    <property type="match status" value="1"/>
</dbReference>
<keyword evidence="5" id="KW-0732">Signal</keyword>
<evidence type="ECO:0000256" key="1">
    <source>
        <dbReference type="ARBA" id="ARBA00022617"/>
    </source>
</evidence>
<dbReference type="SUPFAM" id="SSF46626">
    <property type="entry name" value="Cytochrome c"/>
    <property type="match status" value="1"/>
</dbReference>
<dbReference type="GO" id="GO:0009055">
    <property type="term" value="F:electron transfer activity"/>
    <property type="evidence" value="ECO:0007669"/>
    <property type="project" value="InterPro"/>
</dbReference>
<evidence type="ECO:0000259" key="6">
    <source>
        <dbReference type="PROSITE" id="PS51007"/>
    </source>
</evidence>
<dbReference type="GO" id="GO:0020037">
    <property type="term" value="F:heme binding"/>
    <property type="evidence" value="ECO:0007669"/>
    <property type="project" value="InterPro"/>
</dbReference>
<dbReference type="Pfam" id="PF00034">
    <property type="entry name" value="Cytochrom_C"/>
    <property type="match status" value="1"/>
</dbReference>
<sequence length="142" mass="14907">MKKIFFAAMPAVVALFMVSCGSDSGVPDHQTMAAKPAPPTGEAIYKTTCVACHQANGEGMPGTYPPLAKSDYMTDKNVVIKQVLKGSSGEITVNGQKYNNTMPPQQLSDDDMAAVLTYVYSNFGNSGPAVTAAEVKAVRAAL</sequence>
<keyword evidence="1 4" id="KW-0349">Heme</keyword>
<comment type="caution">
    <text evidence="7">The sequence shown here is derived from an EMBL/GenBank/DDBJ whole genome shotgun (WGS) entry which is preliminary data.</text>
</comment>
<proteinExistence type="predicted"/>
<evidence type="ECO:0000256" key="4">
    <source>
        <dbReference type="PROSITE-ProRule" id="PRU00433"/>
    </source>
</evidence>
<dbReference type="GO" id="GO:0046872">
    <property type="term" value="F:metal ion binding"/>
    <property type="evidence" value="ECO:0007669"/>
    <property type="project" value="UniProtKB-KW"/>
</dbReference>
<dbReference type="EMBL" id="PPSL01000003">
    <property type="protein sequence ID" value="PQJ10762.1"/>
    <property type="molecule type" value="Genomic_DNA"/>
</dbReference>
<organism evidence="7 8">
    <name type="scientific">Flavipsychrobacter stenotrophus</name>
    <dbReference type="NCBI Taxonomy" id="2077091"/>
    <lineage>
        <taxon>Bacteria</taxon>
        <taxon>Pseudomonadati</taxon>
        <taxon>Bacteroidota</taxon>
        <taxon>Chitinophagia</taxon>
        <taxon>Chitinophagales</taxon>
        <taxon>Chitinophagaceae</taxon>
        <taxon>Flavipsychrobacter</taxon>
    </lineage>
</organism>
<evidence type="ECO:0000256" key="5">
    <source>
        <dbReference type="SAM" id="SignalP"/>
    </source>
</evidence>
<feature type="chain" id="PRO_5015739822" description="Cytochrome c domain-containing protein" evidence="5">
    <location>
        <begin position="26"/>
        <end position="142"/>
    </location>
</feature>
<evidence type="ECO:0000256" key="2">
    <source>
        <dbReference type="ARBA" id="ARBA00022723"/>
    </source>
</evidence>
<keyword evidence="3 4" id="KW-0408">Iron</keyword>
<dbReference type="InterPro" id="IPR036909">
    <property type="entry name" value="Cyt_c-like_dom_sf"/>
</dbReference>
<reference evidence="7 8" key="1">
    <citation type="submission" date="2018-01" db="EMBL/GenBank/DDBJ databases">
        <title>A novel member of the phylum Bacteroidetes isolated from glacier ice.</title>
        <authorList>
            <person name="Liu Q."/>
            <person name="Xin Y.-H."/>
        </authorList>
    </citation>
    <scope>NUCLEOTIDE SEQUENCE [LARGE SCALE GENOMIC DNA]</scope>
    <source>
        <strain evidence="7 8">RB1R16</strain>
    </source>
</reference>
<protein>
    <recommendedName>
        <fullName evidence="6">Cytochrome c domain-containing protein</fullName>
    </recommendedName>
</protein>
<dbReference type="AlphaFoldDB" id="A0A2S7SV02"/>
<dbReference type="PROSITE" id="PS51257">
    <property type="entry name" value="PROKAR_LIPOPROTEIN"/>
    <property type="match status" value="1"/>
</dbReference>
<dbReference type="Proteomes" id="UP000239872">
    <property type="component" value="Unassembled WGS sequence"/>
</dbReference>
<dbReference type="InterPro" id="IPR051459">
    <property type="entry name" value="Cytochrome_c-type_DH"/>
</dbReference>
<keyword evidence="8" id="KW-1185">Reference proteome</keyword>
<dbReference type="OrthoDB" id="9811395at2"/>
<name>A0A2S7SV02_9BACT</name>
<accession>A0A2S7SV02</accession>
<dbReference type="PANTHER" id="PTHR35008:SF8">
    <property type="entry name" value="ALCOHOL DEHYDROGENASE CYTOCHROME C SUBUNIT"/>
    <property type="match status" value="1"/>
</dbReference>
<evidence type="ECO:0000256" key="3">
    <source>
        <dbReference type="ARBA" id="ARBA00023004"/>
    </source>
</evidence>
<dbReference type="RefSeq" id="WP_105039489.1">
    <property type="nucleotide sequence ID" value="NZ_PPSL01000003.1"/>
</dbReference>
<dbReference type="Gene3D" id="1.10.760.10">
    <property type="entry name" value="Cytochrome c-like domain"/>
    <property type="match status" value="1"/>
</dbReference>
<evidence type="ECO:0000313" key="7">
    <source>
        <dbReference type="EMBL" id="PQJ10762.1"/>
    </source>
</evidence>
<feature type="signal peptide" evidence="5">
    <location>
        <begin position="1"/>
        <end position="25"/>
    </location>
</feature>
<evidence type="ECO:0000313" key="8">
    <source>
        <dbReference type="Proteomes" id="UP000239872"/>
    </source>
</evidence>
<dbReference type="InterPro" id="IPR009056">
    <property type="entry name" value="Cyt_c-like_dom"/>
</dbReference>
<feature type="domain" description="Cytochrome c" evidence="6">
    <location>
        <begin position="36"/>
        <end position="123"/>
    </location>
</feature>
<gene>
    <name evidence="7" type="ORF">CJD36_012385</name>
</gene>